<accession>A0ABD5NTP2</accession>
<protein>
    <submittedName>
        <fullName evidence="2">Class I SAM-dependent methyltransferase</fullName>
        <ecNumber evidence="2">2.1.1.-</ecNumber>
    </submittedName>
</protein>
<sequence length="262" mass="28602">MTDSEPSVAEHYDELASDWERFVDSPWKRDLLWPIVSALLPDVEGHRVLDVGCGDGAYAARLADAGADVVGVDLSEEMVRVARERYGDRATFERGDVTSGLPFVADGEVDVLLCQHVLSHVPDLDPVYAEFARVLGAGGTVVLSTHHPLSDYLVVRDREYPEIGSVDGAPADPVVDPDAAAPDYHDTERFRIGWGGDGSENPGTYFRRPLGTLVGDLIDAGFDLDEFVEPNPAEHLPQDALAECPDLAERPPRSICLRADRR</sequence>
<keyword evidence="2" id="KW-0489">Methyltransferase</keyword>
<dbReference type="CDD" id="cd02440">
    <property type="entry name" value="AdoMet_MTases"/>
    <property type="match status" value="1"/>
</dbReference>
<dbReference type="Pfam" id="PF08241">
    <property type="entry name" value="Methyltransf_11"/>
    <property type="match status" value="1"/>
</dbReference>
<dbReference type="GeneID" id="73901389"/>
<dbReference type="EMBL" id="JBHSAQ010000015">
    <property type="protein sequence ID" value="MFC3960080.1"/>
    <property type="molecule type" value="Genomic_DNA"/>
</dbReference>
<dbReference type="GO" id="GO:0032259">
    <property type="term" value="P:methylation"/>
    <property type="evidence" value="ECO:0007669"/>
    <property type="project" value="UniProtKB-KW"/>
</dbReference>
<dbReference type="PANTHER" id="PTHR43591:SF110">
    <property type="entry name" value="RHODANESE DOMAIN-CONTAINING PROTEIN"/>
    <property type="match status" value="1"/>
</dbReference>
<dbReference type="Gene3D" id="3.40.50.150">
    <property type="entry name" value="Vaccinia Virus protein VP39"/>
    <property type="match status" value="1"/>
</dbReference>
<comment type="caution">
    <text evidence="2">The sequence shown here is derived from an EMBL/GenBank/DDBJ whole genome shotgun (WGS) entry which is preliminary data.</text>
</comment>
<reference evidence="2 3" key="1">
    <citation type="journal article" date="2019" name="Int. J. Syst. Evol. Microbiol.">
        <title>The Global Catalogue of Microorganisms (GCM) 10K type strain sequencing project: providing services to taxonomists for standard genome sequencing and annotation.</title>
        <authorList>
            <consortium name="The Broad Institute Genomics Platform"/>
            <consortium name="The Broad Institute Genome Sequencing Center for Infectious Disease"/>
            <person name="Wu L."/>
            <person name="Ma J."/>
        </authorList>
    </citation>
    <scope>NUCLEOTIDE SEQUENCE [LARGE SCALE GENOMIC DNA]</scope>
    <source>
        <strain evidence="2 3">IBRC-M 10256</strain>
    </source>
</reference>
<dbReference type="InterPro" id="IPR013216">
    <property type="entry name" value="Methyltransf_11"/>
</dbReference>
<organism evidence="2 3">
    <name type="scientific">Halovivax cerinus</name>
    <dbReference type="NCBI Taxonomy" id="1487865"/>
    <lineage>
        <taxon>Archaea</taxon>
        <taxon>Methanobacteriati</taxon>
        <taxon>Methanobacteriota</taxon>
        <taxon>Stenosarchaea group</taxon>
        <taxon>Halobacteria</taxon>
        <taxon>Halobacteriales</taxon>
        <taxon>Natrialbaceae</taxon>
        <taxon>Halovivax</taxon>
    </lineage>
</organism>
<dbReference type="AlphaFoldDB" id="A0ABD5NTP2"/>
<gene>
    <name evidence="2" type="ORF">ACFOUR_17100</name>
</gene>
<name>A0ABD5NTP2_9EURY</name>
<evidence type="ECO:0000313" key="3">
    <source>
        <dbReference type="Proteomes" id="UP001595846"/>
    </source>
</evidence>
<dbReference type="PANTHER" id="PTHR43591">
    <property type="entry name" value="METHYLTRANSFERASE"/>
    <property type="match status" value="1"/>
</dbReference>
<feature type="domain" description="Methyltransferase type 11" evidence="1">
    <location>
        <begin position="49"/>
        <end position="142"/>
    </location>
</feature>
<proteinExistence type="predicted"/>
<keyword evidence="3" id="KW-1185">Reference proteome</keyword>
<dbReference type="Proteomes" id="UP001595846">
    <property type="component" value="Unassembled WGS sequence"/>
</dbReference>
<dbReference type="SUPFAM" id="SSF53335">
    <property type="entry name" value="S-adenosyl-L-methionine-dependent methyltransferases"/>
    <property type="match status" value="1"/>
</dbReference>
<evidence type="ECO:0000259" key="1">
    <source>
        <dbReference type="Pfam" id="PF08241"/>
    </source>
</evidence>
<dbReference type="GO" id="GO:0008168">
    <property type="term" value="F:methyltransferase activity"/>
    <property type="evidence" value="ECO:0007669"/>
    <property type="project" value="UniProtKB-KW"/>
</dbReference>
<dbReference type="RefSeq" id="WP_256532312.1">
    <property type="nucleotide sequence ID" value="NZ_CP101824.1"/>
</dbReference>
<evidence type="ECO:0000313" key="2">
    <source>
        <dbReference type="EMBL" id="MFC3960080.1"/>
    </source>
</evidence>
<dbReference type="InterPro" id="IPR029063">
    <property type="entry name" value="SAM-dependent_MTases_sf"/>
</dbReference>
<dbReference type="EC" id="2.1.1.-" evidence="2"/>
<keyword evidence="2" id="KW-0808">Transferase</keyword>